<dbReference type="InterPro" id="IPR016024">
    <property type="entry name" value="ARM-type_fold"/>
</dbReference>
<evidence type="ECO:0000256" key="5">
    <source>
        <dbReference type="SAM" id="Coils"/>
    </source>
</evidence>
<evidence type="ECO:0000256" key="6">
    <source>
        <dbReference type="SAM" id="MobiDB-lite"/>
    </source>
</evidence>
<name>A0A6P8ISM2_ACTTE</name>
<gene>
    <name evidence="8" type="primary">LOC116303768</name>
</gene>
<feature type="repeat" description="TPR" evidence="4">
    <location>
        <begin position="153"/>
        <end position="186"/>
    </location>
</feature>
<keyword evidence="7" id="KW-1185">Reference proteome</keyword>
<organism evidence="7 8">
    <name type="scientific">Actinia tenebrosa</name>
    <name type="common">Australian red waratah sea anemone</name>
    <dbReference type="NCBI Taxonomy" id="6105"/>
    <lineage>
        <taxon>Eukaryota</taxon>
        <taxon>Metazoa</taxon>
        <taxon>Cnidaria</taxon>
        <taxon>Anthozoa</taxon>
        <taxon>Hexacorallia</taxon>
        <taxon>Actiniaria</taxon>
        <taxon>Actiniidae</taxon>
        <taxon>Actinia</taxon>
    </lineage>
</organism>
<comment type="subcellular location">
    <subcellularLocation>
        <location evidence="1">Cytoplasm</location>
        <location evidence="1">Myofibril</location>
        <location evidence="1">Sarcomere</location>
        <location evidence="1">A band</location>
    </subcellularLocation>
    <subcellularLocation>
        <location evidence="2">Cytoplasm</location>
        <location evidence="2">Myofibril</location>
        <location evidence="2">Sarcomere</location>
        <location evidence="2">Z line</location>
    </subcellularLocation>
</comment>
<dbReference type="InterPro" id="IPR043195">
    <property type="entry name" value="TTC12"/>
</dbReference>
<dbReference type="PROSITE" id="PS50005">
    <property type="entry name" value="TPR"/>
    <property type="match status" value="1"/>
</dbReference>
<dbReference type="Pfam" id="PF13181">
    <property type="entry name" value="TPR_8"/>
    <property type="match status" value="1"/>
</dbReference>
<dbReference type="InParanoid" id="A0A6P8ISM2"/>
<sequence length="700" mass="79297">MTSEDASSSEAAMKEADKYMKDHGIKDDDTILDTTRINKQDKQQSTYASEKEKEVVNCSPEDFMKAVEEDAKKRATENKRRKMKCEELKEMGNKSFKNQEYEEAIKFYTDAINEMKTNTAVYTNRAQANNKISRYEAAVEDCQTAIKIDKNCVKAYVHMGKGYLYMKEFDKATDTFQNAIKQFPKKETLLKGYLQEVDMERTKLLEESKAIKLIQDNNEEDHIIKSSIEILLCPGQTVNHYSEAALKLLNLIHNSTANKTSFRIHKGFDIYDKDDTSISRFWYGTDPCEDKEDIAMFCLVIDILNEAMTDNEYNVQAFVSVDHSRSFMSLLQEPTSPVIITSMIHLVYLLSQTTNGRKGLMSFESMTRILELLFIHINQGSTNSVVAMSTISNLAFEPKFCEKFRDYLGKEFLKISKMFLGRLCKVCTKGLNDISITWSLTSSGLSAMANMARDTITRELIAKDKDWLAACHRFMCRFGQANVVMNDSDANKVVFALLGLLTNLCSQADLLEEVKCHSLLPSLKDLLDSKDEDIKERCISVLRFLLAYSKESLNIALKEKIYVQFIDMLKSSRPVSVKYALKCLALCTSKDANARQAVLENQGLSSLVGLISSNNEIIIGNAALCLGDCAQIDEVCQQLVDTNIVQDLLRHATNDRLNQDVKRNAVLCLAKLATGDLRHREKLKDLHGLEILHSVFTKLS</sequence>
<dbReference type="SUPFAM" id="SSF48371">
    <property type="entry name" value="ARM repeat"/>
    <property type="match status" value="1"/>
</dbReference>
<dbReference type="InterPro" id="IPR011989">
    <property type="entry name" value="ARM-like"/>
</dbReference>
<dbReference type="Gene3D" id="1.25.10.10">
    <property type="entry name" value="Leucine-rich Repeat Variant"/>
    <property type="match status" value="2"/>
</dbReference>
<proteinExistence type="predicted"/>
<dbReference type="KEGG" id="aten:116303768"/>
<protein>
    <recommendedName>
        <fullName evidence="3">Protein unc-45 homolog B</fullName>
    </recommendedName>
</protein>
<dbReference type="GO" id="GO:0070286">
    <property type="term" value="P:axonemal dynein complex assembly"/>
    <property type="evidence" value="ECO:0007669"/>
    <property type="project" value="TreeGrafter"/>
</dbReference>
<dbReference type="SUPFAM" id="SSF48452">
    <property type="entry name" value="TPR-like"/>
    <property type="match status" value="1"/>
</dbReference>
<dbReference type="GO" id="GO:0005813">
    <property type="term" value="C:centrosome"/>
    <property type="evidence" value="ECO:0007669"/>
    <property type="project" value="TreeGrafter"/>
</dbReference>
<keyword evidence="5" id="KW-0175">Coiled coil</keyword>
<evidence type="ECO:0000256" key="4">
    <source>
        <dbReference type="PROSITE-ProRule" id="PRU00339"/>
    </source>
</evidence>
<dbReference type="RefSeq" id="XP_031569228.1">
    <property type="nucleotide sequence ID" value="XM_031713368.1"/>
</dbReference>
<evidence type="ECO:0000313" key="7">
    <source>
        <dbReference type="Proteomes" id="UP000515163"/>
    </source>
</evidence>
<dbReference type="GO" id="GO:0030018">
    <property type="term" value="C:Z disc"/>
    <property type="evidence" value="ECO:0007669"/>
    <property type="project" value="UniProtKB-SubCell"/>
</dbReference>
<feature type="compositionally biased region" description="Polar residues" evidence="6">
    <location>
        <begin position="1"/>
        <end position="10"/>
    </location>
</feature>
<dbReference type="GO" id="GO:0007288">
    <property type="term" value="P:sperm axoneme assembly"/>
    <property type="evidence" value="ECO:0007669"/>
    <property type="project" value="TreeGrafter"/>
</dbReference>
<evidence type="ECO:0000256" key="1">
    <source>
        <dbReference type="ARBA" id="ARBA00004161"/>
    </source>
</evidence>
<accession>A0A6P8ISM2</accession>
<evidence type="ECO:0000256" key="3">
    <source>
        <dbReference type="ARBA" id="ARBA00020768"/>
    </source>
</evidence>
<reference evidence="8" key="1">
    <citation type="submission" date="2025-08" db="UniProtKB">
        <authorList>
            <consortium name="RefSeq"/>
        </authorList>
    </citation>
    <scope>IDENTIFICATION</scope>
    <source>
        <tissue evidence="8">Tentacle</tissue>
    </source>
</reference>
<dbReference type="OrthoDB" id="629492at2759"/>
<dbReference type="PANTHER" id="PTHR46540:SF1">
    <property type="entry name" value="TETRATRICOPEPTIDE REPEAT PROTEIN 12"/>
    <property type="match status" value="1"/>
</dbReference>
<dbReference type="AlphaFoldDB" id="A0A6P8ISM2"/>
<dbReference type="Gene3D" id="1.25.40.10">
    <property type="entry name" value="Tetratricopeptide repeat domain"/>
    <property type="match status" value="1"/>
</dbReference>
<feature type="compositionally biased region" description="Basic and acidic residues" evidence="6">
    <location>
        <begin position="12"/>
        <end position="29"/>
    </location>
</feature>
<evidence type="ECO:0000256" key="2">
    <source>
        <dbReference type="ARBA" id="ARBA00004216"/>
    </source>
</evidence>
<dbReference type="FunCoup" id="A0A6P8ISM2">
    <property type="interactions" value="185"/>
</dbReference>
<dbReference type="InterPro" id="IPR000225">
    <property type="entry name" value="Armadillo"/>
</dbReference>
<dbReference type="SMART" id="SM00185">
    <property type="entry name" value="ARM"/>
    <property type="match status" value="3"/>
</dbReference>
<dbReference type="InterPro" id="IPR019734">
    <property type="entry name" value="TPR_rpt"/>
</dbReference>
<dbReference type="GO" id="GO:0031672">
    <property type="term" value="C:A band"/>
    <property type="evidence" value="ECO:0007669"/>
    <property type="project" value="UniProtKB-SubCell"/>
</dbReference>
<evidence type="ECO:0000313" key="8">
    <source>
        <dbReference type="RefSeq" id="XP_031569228.1"/>
    </source>
</evidence>
<dbReference type="InterPro" id="IPR011990">
    <property type="entry name" value="TPR-like_helical_dom_sf"/>
</dbReference>
<dbReference type="PANTHER" id="PTHR46540">
    <property type="entry name" value="TETRATRICOPEPTIDE REPEAT PROTEIN 12"/>
    <property type="match status" value="1"/>
</dbReference>
<dbReference type="Proteomes" id="UP000515163">
    <property type="component" value="Unplaced"/>
</dbReference>
<feature type="coiled-coil region" evidence="5">
    <location>
        <begin position="98"/>
        <end position="145"/>
    </location>
</feature>
<keyword evidence="4" id="KW-0802">TPR repeat</keyword>
<feature type="region of interest" description="Disordered" evidence="6">
    <location>
        <begin position="1"/>
        <end position="54"/>
    </location>
</feature>
<dbReference type="GeneID" id="116303768"/>
<dbReference type="SMART" id="SM00028">
    <property type="entry name" value="TPR"/>
    <property type="match status" value="3"/>
</dbReference>